<gene>
    <name evidence="1" type="ORF">FC96_GL002431</name>
</gene>
<evidence type="ECO:0000313" key="1">
    <source>
        <dbReference type="EMBL" id="KRK47505.1"/>
    </source>
</evidence>
<dbReference type="Proteomes" id="UP000050911">
    <property type="component" value="Unassembled WGS sequence"/>
</dbReference>
<comment type="caution">
    <text evidence="1">The sequence shown here is derived from an EMBL/GenBank/DDBJ whole genome shotgun (WGS) entry which is preliminary data.</text>
</comment>
<evidence type="ECO:0000313" key="2">
    <source>
        <dbReference type="Proteomes" id="UP000050911"/>
    </source>
</evidence>
<proteinExistence type="predicted"/>
<organism evidence="1 2">
    <name type="scientific">Secundilactobacillus kimchicus JCM 15530</name>
    <dbReference type="NCBI Taxonomy" id="1302272"/>
    <lineage>
        <taxon>Bacteria</taxon>
        <taxon>Bacillati</taxon>
        <taxon>Bacillota</taxon>
        <taxon>Bacilli</taxon>
        <taxon>Lactobacillales</taxon>
        <taxon>Lactobacillaceae</taxon>
        <taxon>Secundilactobacillus</taxon>
    </lineage>
</organism>
<accession>A0A0R1HVK6</accession>
<sequence length="58" mass="6383">MIALLMLLEYGDQLNDNLTPAKAGLKVYDKFCRPVRGSILLATRAPPRLRSGPQPKSS</sequence>
<dbReference type="STRING" id="1302272.FC96_GL002431"/>
<name>A0A0R1HVK6_9LACO</name>
<dbReference type="AlphaFoldDB" id="A0A0R1HVK6"/>
<reference evidence="1 2" key="1">
    <citation type="journal article" date="2015" name="Genome Announc.">
        <title>Expanding the biotechnology potential of lactobacilli through comparative genomics of 213 strains and associated genera.</title>
        <authorList>
            <person name="Sun Z."/>
            <person name="Harris H.M."/>
            <person name="McCann A."/>
            <person name="Guo C."/>
            <person name="Argimon S."/>
            <person name="Zhang W."/>
            <person name="Yang X."/>
            <person name="Jeffery I.B."/>
            <person name="Cooney J.C."/>
            <person name="Kagawa T.F."/>
            <person name="Liu W."/>
            <person name="Song Y."/>
            <person name="Salvetti E."/>
            <person name="Wrobel A."/>
            <person name="Rasinkangas P."/>
            <person name="Parkhill J."/>
            <person name="Rea M.C."/>
            <person name="O'Sullivan O."/>
            <person name="Ritari J."/>
            <person name="Douillard F.P."/>
            <person name="Paul Ross R."/>
            <person name="Yang R."/>
            <person name="Briner A.E."/>
            <person name="Felis G.E."/>
            <person name="de Vos W.M."/>
            <person name="Barrangou R."/>
            <person name="Klaenhammer T.R."/>
            <person name="Caufield P.W."/>
            <person name="Cui Y."/>
            <person name="Zhang H."/>
            <person name="O'Toole P.W."/>
        </authorList>
    </citation>
    <scope>NUCLEOTIDE SEQUENCE [LARGE SCALE GENOMIC DNA]</scope>
    <source>
        <strain evidence="1 2">JCM 15530</strain>
    </source>
</reference>
<dbReference type="PATRIC" id="fig|1302272.5.peg.2478"/>
<protein>
    <submittedName>
        <fullName evidence="1">Uncharacterized protein</fullName>
    </submittedName>
</protein>
<dbReference type="EMBL" id="AZCX01000008">
    <property type="protein sequence ID" value="KRK47505.1"/>
    <property type="molecule type" value="Genomic_DNA"/>
</dbReference>
<keyword evidence="2" id="KW-1185">Reference proteome</keyword>